<keyword evidence="2" id="KW-1185">Reference proteome</keyword>
<dbReference type="Proteomes" id="UP000538931">
    <property type="component" value="Unassembled WGS sequence"/>
</dbReference>
<proteinExistence type="predicted"/>
<reference evidence="1 2" key="1">
    <citation type="submission" date="2020-07" db="EMBL/GenBank/DDBJ databases">
        <title>Bacterium isolated from marien macroalgae.</title>
        <authorList>
            <person name="Zhu K."/>
            <person name="Lu D."/>
            <person name="Du Z."/>
        </authorList>
    </citation>
    <scope>NUCLEOTIDE SEQUENCE [LARGE SCALE GENOMIC DNA]</scope>
    <source>
        <strain evidence="1 2">3-1745</strain>
    </source>
</reference>
<accession>A0A7W1WV64</accession>
<organism evidence="1 2">
    <name type="scientific">Marinobacterium marinum</name>
    <dbReference type="NCBI Taxonomy" id="2756129"/>
    <lineage>
        <taxon>Bacteria</taxon>
        <taxon>Pseudomonadati</taxon>
        <taxon>Pseudomonadota</taxon>
        <taxon>Gammaproteobacteria</taxon>
        <taxon>Oceanospirillales</taxon>
        <taxon>Oceanospirillaceae</taxon>
        <taxon>Marinobacterium</taxon>
    </lineage>
</organism>
<protein>
    <submittedName>
        <fullName evidence="1">Uncharacterized protein</fullName>
    </submittedName>
</protein>
<dbReference type="EMBL" id="JACEMT010000015">
    <property type="protein sequence ID" value="MBA4500845.1"/>
    <property type="molecule type" value="Genomic_DNA"/>
</dbReference>
<name>A0A7W1WV64_9GAMM</name>
<evidence type="ECO:0000313" key="2">
    <source>
        <dbReference type="Proteomes" id="UP000538931"/>
    </source>
</evidence>
<comment type="caution">
    <text evidence="1">The sequence shown here is derived from an EMBL/GenBank/DDBJ whole genome shotgun (WGS) entry which is preliminary data.</text>
</comment>
<gene>
    <name evidence="1" type="ORF">H1S06_00435</name>
</gene>
<dbReference type="RefSeq" id="WP_181736322.1">
    <property type="nucleotide sequence ID" value="NZ_JACEMT010000015.1"/>
</dbReference>
<sequence length="471" mass="53111">MTDLQLLIAQHTLSDGAARRPQYLKTDWFLHKDIRKSVTRAEVILLQAFEQMRNAQGSERLHRSVYEPTMRVLLANLWNTYLHGRELILPASSSDKAKDNKRGYSPSIGRDIIKFLSSQGYIAYQAGKANSYNGVASWGVATSKLISLIESCEGFIIAPAPRFGAILRATKEKGKDTAPEIPLKGRHERSAKKHGRVARKLNELLANSVIQWPVDTHTDSGQQYVQTPITLTRIFNNGSWAQGGRFYGDHQSLDEEKRGQLLINGESVVELDYSALHFRMIYAESGIQYPLNDDPYGPAGSTEREANKRIALKLFNSEKDWTLRSSITRSGDQQLIDLHNEYTLEYQRYLEGKRDRPPQKPLCLQGFIKGMPSGTRGDDALNELYANHPIIRASIDNHDGNYGLYLQYKDSEIMALVLEKLVDEHVPALPVHDSVIVPTSKQRLAQKAMAEAFSTMYPNIMIPICEKRASL</sequence>
<evidence type="ECO:0000313" key="1">
    <source>
        <dbReference type="EMBL" id="MBA4500845.1"/>
    </source>
</evidence>
<dbReference type="AlphaFoldDB" id="A0A7W1WV64"/>